<dbReference type="EMBL" id="BDIP01000844">
    <property type="protein sequence ID" value="GIQ82875.1"/>
    <property type="molecule type" value="Genomic_DNA"/>
</dbReference>
<dbReference type="AlphaFoldDB" id="A0A9K3GHV6"/>
<organism evidence="1 2">
    <name type="scientific">Kipferlia bialata</name>
    <dbReference type="NCBI Taxonomy" id="797122"/>
    <lineage>
        <taxon>Eukaryota</taxon>
        <taxon>Metamonada</taxon>
        <taxon>Carpediemonas-like organisms</taxon>
        <taxon>Kipferlia</taxon>
    </lineage>
</organism>
<name>A0A9K3GHV6_9EUKA</name>
<proteinExistence type="predicted"/>
<sequence>MSMAKNTETDYLSVRSCYANPNGVDISVPFTVSLDAEILRPVVDAQWRLVYMFDMAQTRLEVSLADCAVGNIPCGPVSVNLDCRIDPSGIERKVLLNCGLLSVKLFSGEVEVACVNLVNEVQKRKNENGTRVYVRTTWGV</sequence>
<dbReference type="Proteomes" id="UP000265618">
    <property type="component" value="Unassembled WGS sequence"/>
</dbReference>
<keyword evidence="2" id="KW-1185">Reference proteome</keyword>
<gene>
    <name evidence="1" type="ORF">KIPB_004096</name>
</gene>
<protein>
    <submittedName>
        <fullName evidence="1">Uncharacterized protein</fullName>
    </submittedName>
</protein>
<evidence type="ECO:0000313" key="2">
    <source>
        <dbReference type="Proteomes" id="UP000265618"/>
    </source>
</evidence>
<evidence type="ECO:0000313" key="1">
    <source>
        <dbReference type="EMBL" id="GIQ82875.1"/>
    </source>
</evidence>
<accession>A0A9K3GHV6</accession>
<reference evidence="1 2" key="1">
    <citation type="journal article" date="2018" name="PLoS ONE">
        <title>The draft genome of Kipferlia bialata reveals reductive genome evolution in fornicate parasites.</title>
        <authorList>
            <person name="Tanifuji G."/>
            <person name="Takabayashi S."/>
            <person name="Kume K."/>
            <person name="Takagi M."/>
            <person name="Nakayama T."/>
            <person name="Kamikawa R."/>
            <person name="Inagaki Y."/>
            <person name="Hashimoto T."/>
        </authorList>
    </citation>
    <scope>NUCLEOTIDE SEQUENCE [LARGE SCALE GENOMIC DNA]</scope>
    <source>
        <strain evidence="1">NY0173</strain>
    </source>
</reference>
<comment type="caution">
    <text evidence="1">The sequence shown here is derived from an EMBL/GenBank/DDBJ whole genome shotgun (WGS) entry which is preliminary data.</text>
</comment>